<comment type="caution">
    <text evidence="1">The sequence shown here is derived from an EMBL/GenBank/DDBJ whole genome shotgun (WGS) entry which is preliminary data.</text>
</comment>
<dbReference type="InterPro" id="IPR013783">
    <property type="entry name" value="Ig-like_fold"/>
</dbReference>
<organism evidence="1 2">
    <name type="scientific">Shewanella salipaludis</name>
    <dbReference type="NCBI Taxonomy" id="2723052"/>
    <lineage>
        <taxon>Bacteria</taxon>
        <taxon>Pseudomonadati</taxon>
        <taxon>Pseudomonadota</taxon>
        <taxon>Gammaproteobacteria</taxon>
        <taxon>Alteromonadales</taxon>
        <taxon>Shewanellaceae</taxon>
        <taxon>Shewanella</taxon>
    </lineage>
</organism>
<dbReference type="AlphaFoldDB" id="A0A972JK01"/>
<name>A0A972JK01_9GAMM</name>
<dbReference type="Gene3D" id="2.60.40.10">
    <property type="entry name" value="Immunoglobulins"/>
    <property type="match status" value="1"/>
</dbReference>
<accession>A0A972JK01</accession>
<keyword evidence="2" id="KW-1185">Reference proteome</keyword>
<dbReference type="Proteomes" id="UP000737113">
    <property type="component" value="Unassembled WGS sequence"/>
</dbReference>
<proteinExistence type="predicted"/>
<sequence>MAYLGRLLTQAIKKIADGRLSLSSAFPNASMEYRIDDGPWTAYGSSVTVAAPAGISARTRISSAAMAGTKAKVRYSRSSHWTRPRAARD</sequence>
<dbReference type="RefSeq" id="WP_169563265.1">
    <property type="nucleotide sequence ID" value="NZ_JAAXYH010000002.1"/>
</dbReference>
<evidence type="ECO:0000313" key="1">
    <source>
        <dbReference type="EMBL" id="NMH64599.1"/>
    </source>
</evidence>
<dbReference type="EMBL" id="JAAXYH010000002">
    <property type="protein sequence ID" value="NMH64599.1"/>
    <property type="molecule type" value="Genomic_DNA"/>
</dbReference>
<evidence type="ECO:0000313" key="2">
    <source>
        <dbReference type="Proteomes" id="UP000737113"/>
    </source>
</evidence>
<reference evidence="1" key="1">
    <citation type="submission" date="2020-04" db="EMBL/GenBank/DDBJ databases">
        <title>Description of Shewanella salipaludis sp. nov., isolated from a salt marsh.</title>
        <authorList>
            <person name="Park S."/>
            <person name="Yoon J.-H."/>
        </authorList>
    </citation>
    <scope>NUCLEOTIDE SEQUENCE</scope>
    <source>
        <strain evidence="1">SHSM-M6</strain>
    </source>
</reference>
<protein>
    <submittedName>
        <fullName evidence="1">Uncharacterized protein</fullName>
    </submittedName>
</protein>
<gene>
    <name evidence="1" type="ORF">HC757_05385</name>
</gene>